<keyword evidence="3" id="KW-1185">Reference proteome</keyword>
<sequence length="172" mass="19482">MHIITCFDKNTIIIIDNISTIPIRKMLSVIPIAEIIESTENVKSSIIICRVAVKMLSLIFEGFLIILLEKISIYISLILLYSKNVPPIIISKFEYDILILNIRMKLLFCDNSNEAHNSIAIRQINAMLSPRIRILFCKLLGNFAITIEINIILSTPKITSKASNVRNSIILL</sequence>
<reference evidence="2 3" key="1">
    <citation type="submission" date="2015-02" db="EMBL/GenBank/DDBJ databases">
        <title>Genome Sequencing of Rickettsiales.</title>
        <authorList>
            <person name="Daugherty S.C."/>
            <person name="Su Q."/>
            <person name="Abolude K."/>
            <person name="Beier-Sexton M."/>
            <person name="Carlyon J.A."/>
            <person name="Carter R."/>
            <person name="Day N.P."/>
            <person name="Dumler S.J."/>
            <person name="Dyachenko V."/>
            <person name="Godinez A."/>
            <person name="Kurtti T.J."/>
            <person name="Lichay M."/>
            <person name="Mullins K.E."/>
            <person name="Ott S."/>
            <person name="Pappas-Brown V."/>
            <person name="Paris D.H."/>
            <person name="Patel P."/>
            <person name="Richards A.L."/>
            <person name="Sadzewicz L."/>
            <person name="Sears K."/>
            <person name="Seidman D."/>
            <person name="Sengamalay N."/>
            <person name="Stenos J."/>
            <person name="Tallon L.J."/>
            <person name="Vincent G."/>
            <person name="Fraser C.M."/>
            <person name="Munderloh U."/>
            <person name="Dunning-Hotopp J.C."/>
        </authorList>
    </citation>
    <scope>NUCLEOTIDE SEQUENCE [LARGE SCALE GENOMIC DNA]</scope>
    <source>
        <strain evidence="2 3">RAC413</strain>
    </source>
</reference>
<feature type="transmembrane region" description="Helical" evidence="1">
    <location>
        <begin position="58"/>
        <end position="81"/>
    </location>
</feature>
<protein>
    <submittedName>
        <fullName evidence="2">Uncharacterized protein</fullName>
    </submittedName>
</protein>
<comment type="caution">
    <text evidence="2">The sequence shown here is derived from an EMBL/GenBank/DDBJ whole genome shotgun (WGS) entry which is preliminary data.</text>
</comment>
<name>A0A0F3NMH8_9RICK</name>
<evidence type="ECO:0000313" key="3">
    <source>
        <dbReference type="Proteomes" id="UP000033562"/>
    </source>
</evidence>
<dbReference type="STRING" id="1359163.NLO413_0283"/>
<evidence type="ECO:0000256" key="1">
    <source>
        <dbReference type="SAM" id="Phobius"/>
    </source>
</evidence>
<dbReference type="Proteomes" id="UP000033562">
    <property type="component" value="Unassembled WGS sequence"/>
</dbReference>
<gene>
    <name evidence="2" type="ORF">NLO413_0283</name>
</gene>
<keyword evidence="1" id="KW-1133">Transmembrane helix</keyword>
<accession>A0A0F3NMH8</accession>
<keyword evidence="1" id="KW-0472">Membrane</keyword>
<keyword evidence="1" id="KW-0812">Transmembrane</keyword>
<organism evidence="2 3">
    <name type="scientific">Candidatus Neoehrlichia procyonis str. RAC413</name>
    <dbReference type="NCBI Taxonomy" id="1359163"/>
    <lineage>
        <taxon>Bacteria</taxon>
        <taxon>Pseudomonadati</taxon>
        <taxon>Pseudomonadota</taxon>
        <taxon>Alphaproteobacteria</taxon>
        <taxon>Rickettsiales</taxon>
        <taxon>Anaplasmataceae</taxon>
        <taxon>Candidatus Neoehrlichia</taxon>
    </lineage>
</organism>
<dbReference type="EMBL" id="LANX01000001">
    <property type="protein sequence ID" value="KJV68912.1"/>
    <property type="molecule type" value="Genomic_DNA"/>
</dbReference>
<dbReference type="AlphaFoldDB" id="A0A0F3NMH8"/>
<evidence type="ECO:0000313" key="2">
    <source>
        <dbReference type="EMBL" id="KJV68912.1"/>
    </source>
</evidence>
<proteinExistence type="predicted"/>